<keyword evidence="5" id="KW-1133">Transmembrane helix</keyword>
<dbReference type="EMBL" id="JAQQAF010000002">
    <property type="protein sequence ID" value="KAJ8504496.1"/>
    <property type="molecule type" value="Genomic_DNA"/>
</dbReference>
<feature type="compositionally biased region" description="Polar residues" evidence="9">
    <location>
        <begin position="94"/>
        <end position="104"/>
    </location>
</feature>
<feature type="region of interest" description="Disordered" evidence="9">
    <location>
        <begin position="88"/>
        <end position="113"/>
    </location>
</feature>
<feature type="region of interest" description="Disordered" evidence="9">
    <location>
        <begin position="136"/>
        <end position="200"/>
    </location>
</feature>
<evidence type="ECO:0000313" key="10">
    <source>
        <dbReference type="EMBL" id="KAJ8504496.1"/>
    </source>
</evidence>
<feature type="region of interest" description="Disordered" evidence="9">
    <location>
        <begin position="212"/>
        <end position="280"/>
    </location>
</feature>
<keyword evidence="7" id="KW-0472">Membrane</keyword>
<evidence type="ECO:0000256" key="7">
    <source>
        <dbReference type="ARBA" id="ARBA00023136"/>
    </source>
</evidence>
<dbReference type="Proteomes" id="UP001222027">
    <property type="component" value="Unassembled WGS sequence"/>
</dbReference>
<dbReference type="Pfam" id="PF09731">
    <property type="entry name" value="Mitofilin"/>
    <property type="match status" value="1"/>
</dbReference>
<keyword evidence="11" id="KW-1185">Reference proteome</keyword>
<evidence type="ECO:0000256" key="8">
    <source>
        <dbReference type="SAM" id="Coils"/>
    </source>
</evidence>
<keyword evidence="6" id="KW-0496">Mitochondrion</keyword>
<evidence type="ECO:0000256" key="1">
    <source>
        <dbReference type="ARBA" id="ARBA00004273"/>
    </source>
</evidence>
<dbReference type="AlphaFoldDB" id="A0AAV8RPE1"/>
<feature type="compositionally biased region" description="Polar residues" evidence="9">
    <location>
        <begin position="259"/>
        <end position="268"/>
    </location>
</feature>
<accession>A0AAV8RPE1</accession>
<organism evidence="10 11">
    <name type="scientific">Ensete ventricosum</name>
    <name type="common">Abyssinian banana</name>
    <name type="synonym">Musa ensete</name>
    <dbReference type="NCBI Taxonomy" id="4639"/>
    <lineage>
        <taxon>Eukaryota</taxon>
        <taxon>Viridiplantae</taxon>
        <taxon>Streptophyta</taxon>
        <taxon>Embryophyta</taxon>
        <taxon>Tracheophyta</taxon>
        <taxon>Spermatophyta</taxon>
        <taxon>Magnoliopsida</taxon>
        <taxon>Liliopsida</taxon>
        <taxon>Zingiberales</taxon>
        <taxon>Musaceae</taxon>
        <taxon>Ensete</taxon>
    </lineage>
</organism>
<keyword evidence="3" id="KW-0812">Transmembrane</keyword>
<evidence type="ECO:0000256" key="3">
    <source>
        <dbReference type="ARBA" id="ARBA00022692"/>
    </source>
</evidence>
<feature type="compositionally biased region" description="Basic and acidic residues" evidence="9">
    <location>
        <begin position="136"/>
        <end position="176"/>
    </location>
</feature>
<evidence type="ECO:0000256" key="4">
    <source>
        <dbReference type="ARBA" id="ARBA00022792"/>
    </source>
</evidence>
<evidence type="ECO:0000256" key="6">
    <source>
        <dbReference type="ARBA" id="ARBA00023128"/>
    </source>
</evidence>
<evidence type="ECO:0000313" key="11">
    <source>
        <dbReference type="Proteomes" id="UP001222027"/>
    </source>
</evidence>
<dbReference type="GO" id="GO:0061617">
    <property type="term" value="C:MICOS complex"/>
    <property type="evidence" value="ECO:0007669"/>
    <property type="project" value="TreeGrafter"/>
</dbReference>
<gene>
    <name evidence="10" type="ORF">OPV22_005382</name>
</gene>
<dbReference type="PANTHER" id="PTHR15415:SF7">
    <property type="entry name" value="MICOS COMPLEX SUBUNIT MIC60"/>
    <property type="match status" value="1"/>
</dbReference>
<protein>
    <recommendedName>
        <fullName evidence="12">MICOS complex subunit MIC60</fullName>
    </recommendedName>
</protein>
<evidence type="ECO:0000256" key="5">
    <source>
        <dbReference type="ARBA" id="ARBA00022989"/>
    </source>
</evidence>
<dbReference type="PANTHER" id="PTHR15415">
    <property type="entry name" value="MITOFILIN"/>
    <property type="match status" value="1"/>
</dbReference>
<comment type="subcellular location">
    <subcellularLocation>
        <location evidence="1">Mitochondrion inner membrane</location>
    </subcellularLocation>
</comment>
<comment type="caution">
    <text evidence="10">The sequence shown here is derived from an EMBL/GenBank/DDBJ whole genome shotgun (WGS) entry which is preliminary data.</text>
</comment>
<evidence type="ECO:0000256" key="9">
    <source>
        <dbReference type="SAM" id="MobiDB-lite"/>
    </source>
</evidence>
<dbReference type="InterPro" id="IPR019133">
    <property type="entry name" value="MIC60"/>
</dbReference>
<proteinExistence type="inferred from homology"/>
<keyword evidence="8" id="KW-0175">Coiled coil</keyword>
<reference evidence="10 11" key="1">
    <citation type="submission" date="2022-12" db="EMBL/GenBank/DDBJ databases">
        <title>Chromosome-scale assembly of the Ensete ventricosum genome.</title>
        <authorList>
            <person name="Dussert Y."/>
            <person name="Stocks J."/>
            <person name="Wendawek A."/>
            <person name="Woldeyes F."/>
            <person name="Nichols R.A."/>
            <person name="Borrell J.S."/>
        </authorList>
    </citation>
    <scope>NUCLEOTIDE SEQUENCE [LARGE SCALE GENOMIC DNA]</scope>
    <source>
        <strain evidence="11">cv. Maze</strain>
        <tissue evidence="10">Seeds</tissue>
    </source>
</reference>
<feature type="compositionally biased region" description="Basic and acidic residues" evidence="9">
    <location>
        <begin position="269"/>
        <end position="280"/>
    </location>
</feature>
<sequence>MLRRCIWELSSHRATSRIPRPIAPQISVYLSSRSQFSSAPPQNSLQGPATADNASRSRSYISKLVLGSVVIGAAITAAYKTGYLDIQVKDDKSSPNSSKLNAAKNSEGLEPSVEQAVLPNNEETSTLEPDIEIVEKSDEPQGQEFEIKGEEILERVPSEETAPLKENEPTEVDSKIPSEVSSSVADEQKADSKVSSEGTALDDILVSAEVNVEQNKSNETSKENFGEETQISEEAVLKEASVKVATDSADTKEEPYKSLSDSYSLQDEGSQKISREEVKTDDVATFSTNKEGYLGATEQVRDEESSKDGKIVLDLIEAIHAAEKKQAESDAFVFAEEKRMLKEKYEKQLKDAKARALMYAEEAAILEKELNREKAKAAAAIKSLQEKSENKLREELQRKDEETDMQLKKVKELAKAELAAAIAMEKSSQLEKIAEADLNINALCMAFYARSEEARQTHSVHKLALGTLALEDALSRGLPIRAEVDALLKSLEGIDKDSLIKLALSSLPEEILNNGTSTQMQLNQKFESLKGTLRHFSLIPAGGGGILAHVVAHVASSIKMKEQSGDGIEPVISKVENLLVDGNFVEAADVLEGGVRGSEAEEVVIEWVRQARNRALAEQALTLLQSYAMSSNFT</sequence>
<evidence type="ECO:0008006" key="12">
    <source>
        <dbReference type="Google" id="ProtNLM"/>
    </source>
</evidence>
<comment type="similarity">
    <text evidence="2">Belongs to the MICOS complex subunit Mic60 family.</text>
</comment>
<keyword evidence="4" id="KW-0999">Mitochondrion inner membrane</keyword>
<evidence type="ECO:0000256" key="2">
    <source>
        <dbReference type="ARBA" id="ARBA00010877"/>
    </source>
</evidence>
<dbReference type="GO" id="GO:0042407">
    <property type="term" value="P:cristae formation"/>
    <property type="evidence" value="ECO:0007669"/>
    <property type="project" value="TreeGrafter"/>
</dbReference>
<feature type="coiled-coil region" evidence="8">
    <location>
        <begin position="335"/>
        <end position="413"/>
    </location>
</feature>
<name>A0AAV8RPE1_ENSVE</name>